<dbReference type="SMART" id="SM00343">
    <property type="entry name" value="ZnF_C2HC"/>
    <property type="match status" value="1"/>
</dbReference>
<evidence type="ECO:0000313" key="3">
    <source>
        <dbReference type="EMBL" id="KIW21704.1"/>
    </source>
</evidence>
<reference evidence="3 4" key="1">
    <citation type="submission" date="2015-01" db="EMBL/GenBank/DDBJ databases">
        <title>The Genome Sequence of Cladophialophora immunda CBS83496.</title>
        <authorList>
            <consortium name="The Broad Institute Genomics Platform"/>
            <person name="Cuomo C."/>
            <person name="de Hoog S."/>
            <person name="Gorbushina A."/>
            <person name="Stielow B."/>
            <person name="Teixiera M."/>
            <person name="Abouelleil A."/>
            <person name="Chapman S.B."/>
            <person name="Priest M."/>
            <person name="Young S.K."/>
            <person name="Wortman J."/>
            <person name="Nusbaum C."/>
            <person name="Birren B."/>
        </authorList>
    </citation>
    <scope>NUCLEOTIDE SEQUENCE [LARGE SCALE GENOMIC DNA]</scope>
    <source>
        <strain evidence="3 4">CBS 83496</strain>
    </source>
</reference>
<dbReference type="VEuPathDB" id="FungiDB:PV07_12863"/>
<dbReference type="HOGENOM" id="CLU_2170795_0_0_1"/>
<keyword evidence="1" id="KW-0862">Zinc</keyword>
<organism evidence="3 4">
    <name type="scientific">Cladophialophora immunda</name>
    <dbReference type="NCBI Taxonomy" id="569365"/>
    <lineage>
        <taxon>Eukaryota</taxon>
        <taxon>Fungi</taxon>
        <taxon>Dikarya</taxon>
        <taxon>Ascomycota</taxon>
        <taxon>Pezizomycotina</taxon>
        <taxon>Eurotiomycetes</taxon>
        <taxon>Chaetothyriomycetidae</taxon>
        <taxon>Chaetothyriales</taxon>
        <taxon>Herpotrichiellaceae</taxon>
        <taxon>Cladophialophora</taxon>
    </lineage>
</organism>
<protein>
    <recommendedName>
        <fullName evidence="2">CCHC-type domain-containing protein</fullName>
    </recommendedName>
</protein>
<accession>A0A0D2CDS3</accession>
<sequence>MGRLKPTYQEFEALRTTAITTKFRDDEDEDIDLDDLFNAIIDESRRLKVNEPRELVGIATTTSTKKESTITCYNCGKKGHIARKCRLPQKPKDEDEKEAALNAIETAIKL</sequence>
<dbReference type="GO" id="GO:0008270">
    <property type="term" value="F:zinc ion binding"/>
    <property type="evidence" value="ECO:0007669"/>
    <property type="project" value="UniProtKB-KW"/>
</dbReference>
<dbReference type="SUPFAM" id="SSF57756">
    <property type="entry name" value="Retrovirus zinc finger-like domains"/>
    <property type="match status" value="1"/>
</dbReference>
<evidence type="ECO:0000313" key="4">
    <source>
        <dbReference type="Proteomes" id="UP000054466"/>
    </source>
</evidence>
<gene>
    <name evidence="3" type="ORF">PV07_12863</name>
</gene>
<dbReference type="Gene3D" id="4.10.60.10">
    <property type="entry name" value="Zinc finger, CCHC-type"/>
    <property type="match status" value="1"/>
</dbReference>
<dbReference type="InterPro" id="IPR036875">
    <property type="entry name" value="Znf_CCHC_sf"/>
</dbReference>
<keyword evidence="1" id="KW-0479">Metal-binding</keyword>
<proteinExistence type="predicted"/>
<dbReference type="InterPro" id="IPR001878">
    <property type="entry name" value="Znf_CCHC"/>
</dbReference>
<evidence type="ECO:0000259" key="2">
    <source>
        <dbReference type="PROSITE" id="PS50158"/>
    </source>
</evidence>
<evidence type="ECO:0000256" key="1">
    <source>
        <dbReference type="PROSITE-ProRule" id="PRU00047"/>
    </source>
</evidence>
<name>A0A0D2CDS3_9EURO</name>
<dbReference type="RefSeq" id="XP_016241920.1">
    <property type="nucleotide sequence ID" value="XM_016400434.1"/>
</dbReference>
<keyword evidence="1" id="KW-0863">Zinc-finger</keyword>
<dbReference type="EMBL" id="KN847281">
    <property type="protein sequence ID" value="KIW21704.1"/>
    <property type="molecule type" value="Genomic_DNA"/>
</dbReference>
<dbReference type="GO" id="GO:0003676">
    <property type="term" value="F:nucleic acid binding"/>
    <property type="evidence" value="ECO:0007669"/>
    <property type="project" value="InterPro"/>
</dbReference>
<dbReference type="AlphaFoldDB" id="A0A0D2CDS3"/>
<feature type="domain" description="CCHC-type" evidence="2">
    <location>
        <begin position="72"/>
        <end position="86"/>
    </location>
</feature>
<dbReference type="Proteomes" id="UP000054466">
    <property type="component" value="Unassembled WGS sequence"/>
</dbReference>
<dbReference type="OrthoDB" id="5151719at2759"/>
<dbReference type="GeneID" id="27352057"/>
<dbReference type="Pfam" id="PF00098">
    <property type="entry name" value="zf-CCHC"/>
    <property type="match status" value="1"/>
</dbReference>
<keyword evidence="4" id="KW-1185">Reference proteome</keyword>
<dbReference type="PROSITE" id="PS50158">
    <property type="entry name" value="ZF_CCHC"/>
    <property type="match status" value="1"/>
</dbReference>